<dbReference type="Pfam" id="PF13619">
    <property type="entry name" value="KTSC"/>
    <property type="match status" value="1"/>
</dbReference>
<organism evidence="2 3">
    <name type="scientific">Pelotomaculum schinkii</name>
    <dbReference type="NCBI Taxonomy" id="78350"/>
    <lineage>
        <taxon>Bacteria</taxon>
        <taxon>Bacillati</taxon>
        <taxon>Bacillota</taxon>
        <taxon>Clostridia</taxon>
        <taxon>Eubacteriales</taxon>
        <taxon>Desulfotomaculaceae</taxon>
        <taxon>Pelotomaculum</taxon>
    </lineage>
</organism>
<evidence type="ECO:0000313" key="3">
    <source>
        <dbReference type="Proteomes" id="UP000298324"/>
    </source>
</evidence>
<feature type="domain" description="KTSC" evidence="1">
    <location>
        <begin position="7"/>
        <end position="63"/>
    </location>
</feature>
<reference evidence="2 3" key="1">
    <citation type="journal article" date="2018" name="Environ. Microbiol.">
        <title>Novel energy conservation strategies and behaviour of Pelotomaculum schinkii driving syntrophic propionate catabolism.</title>
        <authorList>
            <person name="Hidalgo-Ahumada C.A.P."/>
            <person name="Nobu M.K."/>
            <person name="Narihiro T."/>
            <person name="Tamaki H."/>
            <person name="Liu W.T."/>
            <person name="Kamagata Y."/>
            <person name="Stams A.J.M."/>
            <person name="Imachi H."/>
            <person name="Sousa D.Z."/>
        </authorList>
    </citation>
    <scope>NUCLEOTIDE SEQUENCE [LARGE SCALE GENOMIC DNA]</scope>
    <source>
        <strain evidence="2 3">HH</strain>
    </source>
</reference>
<evidence type="ECO:0000313" key="2">
    <source>
        <dbReference type="EMBL" id="TEB04552.1"/>
    </source>
</evidence>
<evidence type="ECO:0000259" key="1">
    <source>
        <dbReference type="Pfam" id="PF13619"/>
    </source>
</evidence>
<dbReference type="EMBL" id="QFGA01000003">
    <property type="protein sequence ID" value="TEB04552.1"/>
    <property type="molecule type" value="Genomic_DNA"/>
</dbReference>
<accession>A0A4Y7R735</accession>
<keyword evidence="3" id="KW-1185">Reference proteome</keyword>
<protein>
    <recommendedName>
        <fullName evidence="1">KTSC domain-containing protein</fullName>
    </recommendedName>
</protein>
<comment type="caution">
    <text evidence="2">The sequence shown here is derived from an EMBL/GenBank/DDBJ whole genome shotgun (WGS) entry which is preliminary data.</text>
</comment>
<dbReference type="RefSeq" id="WP_134218813.1">
    <property type="nucleotide sequence ID" value="NZ_QFGA01000003.1"/>
</dbReference>
<proteinExistence type="predicted"/>
<sequence>MIRIPVESSNLASVGYESETLTLEIEFIKSGIYQYFGVPEEVYNELMNAGSKGSYCNQYIKKAGYSYMKVS</sequence>
<name>A0A4Y7R735_9FIRM</name>
<dbReference type="AlphaFoldDB" id="A0A4Y7R735"/>
<dbReference type="Proteomes" id="UP000298324">
    <property type="component" value="Unassembled WGS sequence"/>
</dbReference>
<gene>
    <name evidence="2" type="ORF">Psch_03312</name>
</gene>
<dbReference type="InterPro" id="IPR025309">
    <property type="entry name" value="KTSC_dom"/>
</dbReference>